<keyword evidence="2" id="KW-1185">Reference proteome</keyword>
<name>A0AA38I657_9CUCU</name>
<proteinExistence type="predicted"/>
<evidence type="ECO:0000313" key="2">
    <source>
        <dbReference type="Proteomes" id="UP001168821"/>
    </source>
</evidence>
<dbReference type="Proteomes" id="UP001168821">
    <property type="component" value="Unassembled WGS sequence"/>
</dbReference>
<reference evidence="1" key="1">
    <citation type="journal article" date="2023" name="G3 (Bethesda)">
        <title>Whole genome assemblies of Zophobas morio and Tenebrio molitor.</title>
        <authorList>
            <person name="Kaur S."/>
            <person name="Stinson S.A."/>
            <person name="diCenzo G.C."/>
        </authorList>
    </citation>
    <scope>NUCLEOTIDE SEQUENCE</scope>
    <source>
        <strain evidence="1">QUZm001</strain>
    </source>
</reference>
<comment type="caution">
    <text evidence="1">The sequence shown here is derived from an EMBL/GenBank/DDBJ whole genome shotgun (WGS) entry which is preliminary data.</text>
</comment>
<evidence type="ECO:0000313" key="1">
    <source>
        <dbReference type="EMBL" id="KAJ3650085.1"/>
    </source>
</evidence>
<dbReference type="AlphaFoldDB" id="A0AA38I657"/>
<sequence>MDLPNLKIEVPMDIWHCFRLLGRLPRQFLEWFRYGLIQFMVVLEVKRCISRVTLGVLSASLTLSSGGGTKETRRFFLLIDALTLINVTCV</sequence>
<protein>
    <submittedName>
        <fullName evidence="1">Uncharacterized protein</fullName>
    </submittedName>
</protein>
<dbReference type="EMBL" id="JALNTZ010000006">
    <property type="protein sequence ID" value="KAJ3650085.1"/>
    <property type="molecule type" value="Genomic_DNA"/>
</dbReference>
<accession>A0AA38I657</accession>
<organism evidence="1 2">
    <name type="scientific">Zophobas morio</name>
    <dbReference type="NCBI Taxonomy" id="2755281"/>
    <lineage>
        <taxon>Eukaryota</taxon>
        <taxon>Metazoa</taxon>
        <taxon>Ecdysozoa</taxon>
        <taxon>Arthropoda</taxon>
        <taxon>Hexapoda</taxon>
        <taxon>Insecta</taxon>
        <taxon>Pterygota</taxon>
        <taxon>Neoptera</taxon>
        <taxon>Endopterygota</taxon>
        <taxon>Coleoptera</taxon>
        <taxon>Polyphaga</taxon>
        <taxon>Cucujiformia</taxon>
        <taxon>Tenebrionidae</taxon>
        <taxon>Zophobas</taxon>
    </lineage>
</organism>
<gene>
    <name evidence="1" type="ORF">Zmor_021793</name>
</gene>